<proteinExistence type="predicted"/>
<dbReference type="OrthoDB" id="1749414at2"/>
<evidence type="ECO:0000313" key="2">
    <source>
        <dbReference type="Proteomes" id="UP000005104"/>
    </source>
</evidence>
<accession>H5XZR4</accession>
<dbReference type="SUPFAM" id="SSF52540">
    <property type="entry name" value="P-loop containing nucleoside triphosphate hydrolases"/>
    <property type="match status" value="1"/>
</dbReference>
<sequence>MKSIKLCDYIAIVKPSYVYLKLTPNNSIRNNTSNNLAKTIGSLYKTFHQSIKIEHKKLIKLFGKKFVLGSKYSLILNPKVSYYIYIEKKRIEFYFIVPEQSQSIIKEKMTDSWNNVTVQAVNELPGFNEDVTTYQLDYSKEDGLSLAVDKRSNSLLESNLNIVDIMHEGDKVGIFYNFIPTSQRSWLSEYKATITKVRKEQPVDKNKTGIIYLFKLAFSLLSGLVDDVGGFLGDDSRQKYLVRYEKNNASILEQTLRSAINHKVVSNATVTKGKHMVLNIQAIVLSESKDDLHQRNNAIALAQSYDCIGEDNSLRHRKYKGKFHHLDTKIKGAATMKVSVYECGNFLALPGRELLEKHKFIEKVETLETEVPDELLKGVMCLGENTYKGYTQKVYMSTDFDYQMLSLVLIGPNRAGKSKFLANIARDAIEAGECVIIPDYIGSCQLSEEIATTFPRDKVLEIRCDHWDTLQGLGYNEVPRSTTHFIQYKNAKEQSALLMTLVDSINADDANFTAKMGRYFESAALAVFLSNGNIKDVFATLINYKVRKSFIDRIPAEQMENMEEYIDYLHELDNVEKGKVVGTKMHLITGAVDRLQKLKVNAYIETMLKKGTENNIDLVKEMQKNQLIVIKMPQRMFLTDNEKDVYVTYWLTKIWLALQIREEQIQDRRKMTKVNLIIDELYQVNNAEKFLKLKLSQLPKFNLKPIISCHYLNQVKTIREEFRSANASYMLISGCDKKNYDELKSELYPYTEEDLLSLKRFHSLNLMKCNEGYAKFITSLPAPIS</sequence>
<dbReference type="STRING" id="768710.DesyoDRAFT_5179"/>
<reference evidence="1 2" key="1">
    <citation type="submission" date="2011-11" db="EMBL/GenBank/DDBJ databases">
        <title>The Noncontiguous Finished genome of Desulfosporosinus youngiae DSM 17734.</title>
        <authorList>
            <consortium name="US DOE Joint Genome Institute (JGI-PGF)"/>
            <person name="Lucas S."/>
            <person name="Han J."/>
            <person name="Lapidus A."/>
            <person name="Cheng J.-F."/>
            <person name="Goodwin L."/>
            <person name="Pitluck S."/>
            <person name="Peters L."/>
            <person name="Ovchinnikova G."/>
            <person name="Lu M."/>
            <person name="Land M.L."/>
            <person name="Hauser L."/>
            <person name="Pester M."/>
            <person name="Spring S."/>
            <person name="Ollivier B."/>
            <person name="Rattei T."/>
            <person name="Klenk H.-P."/>
            <person name="Wagner M."/>
            <person name="Loy A."/>
            <person name="Woyke T.J."/>
        </authorList>
    </citation>
    <scope>NUCLEOTIDE SEQUENCE [LARGE SCALE GENOMIC DNA]</scope>
    <source>
        <strain evidence="1 2">DSM 17734</strain>
    </source>
</reference>
<keyword evidence="2" id="KW-1185">Reference proteome</keyword>
<dbReference type="eggNOG" id="COG0433">
    <property type="taxonomic scope" value="Bacteria"/>
</dbReference>
<dbReference type="AlphaFoldDB" id="H5XZR4"/>
<gene>
    <name evidence="1" type="ORF">DesyoDRAFT_5179</name>
</gene>
<organism evidence="1 2">
    <name type="scientific">Desulfosporosinus youngiae DSM 17734</name>
    <dbReference type="NCBI Taxonomy" id="768710"/>
    <lineage>
        <taxon>Bacteria</taxon>
        <taxon>Bacillati</taxon>
        <taxon>Bacillota</taxon>
        <taxon>Clostridia</taxon>
        <taxon>Eubacteriales</taxon>
        <taxon>Desulfitobacteriaceae</taxon>
        <taxon>Desulfosporosinus</taxon>
    </lineage>
</organism>
<dbReference type="EMBL" id="CM001441">
    <property type="protein sequence ID" value="EHQ92110.1"/>
    <property type="molecule type" value="Genomic_DNA"/>
</dbReference>
<evidence type="ECO:0000313" key="1">
    <source>
        <dbReference type="EMBL" id="EHQ92110.1"/>
    </source>
</evidence>
<dbReference type="RefSeq" id="WP_007787354.1">
    <property type="nucleotide sequence ID" value="NZ_CM001441.1"/>
</dbReference>
<protein>
    <submittedName>
        <fullName evidence="1">Uncharacterized protein</fullName>
    </submittedName>
</protein>
<dbReference type="HOGENOM" id="CLU_020301_0_0_9"/>
<dbReference type="InterPro" id="IPR027417">
    <property type="entry name" value="P-loop_NTPase"/>
</dbReference>
<name>H5XZR4_9FIRM</name>
<dbReference type="Proteomes" id="UP000005104">
    <property type="component" value="Chromosome"/>
</dbReference>